<reference evidence="1 2" key="1">
    <citation type="submission" date="2021-02" db="EMBL/GenBank/DDBJ databases">
        <title>Genome assembly of Pseudopithomyces chartarum.</title>
        <authorList>
            <person name="Jauregui R."/>
            <person name="Singh J."/>
            <person name="Voisey C."/>
        </authorList>
    </citation>
    <scope>NUCLEOTIDE SEQUENCE [LARGE SCALE GENOMIC DNA]</scope>
    <source>
        <strain evidence="1 2">AGR01</strain>
    </source>
</reference>
<proteinExistence type="predicted"/>
<dbReference type="EMBL" id="WVTA01000004">
    <property type="protein sequence ID" value="KAK3213701.1"/>
    <property type="molecule type" value="Genomic_DNA"/>
</dbReference>
<dbReference type="Proteomes" id="UP001280581">
    <property type="component" value="Unassembled WGS sequence"/>
</dbReference>
<protein>
    <submittedName>
        <fullName evidence="1">Uncharacterized protein</fullName>
    </submittedName>
</protein>
<keyword evidence="2" id="KW-1185">Reference proteome</keyword>
<evidence type="ECO:0000313" key="2">
    <source>
        <dbReference type="Proteomes" id="UP001280581"/>
    </source>
</evidence>
<gene>
    <name evidence="1" type="ORF">GRF29_28g721982</name>
</gene>
<sequence>MDIQLWNDGWADTDVEYTDLAPESIDMAMEPTETAIALLSTESDDEVVREYDDETEAILWIEVLKAMCDTVKQLVNENLNYAQYVSDYANDWSSIGTQEFPAVLDLPGFTMEILFSWGADLLQMQSNELFEDDEVVQGIVNAVLEAWKYSDELNDCRGNYERWGGGGILETRKITKGLIVASGELGSYHMCIMRSFTAGKK</sequence>
<dbReference type="AlphaFoldDB" id="A0AAN6M401"/>
<accession>A0AAN6M401</accession>
<evidence type="ECO:0000313" key="1">
    <source>
        <dbReference type="EMBL" id="KAK3213701.1"/>
    </source>
</evidence>
<comment type="caution">
    <text evidence="1">The sequence shown here is derived from an EMBL/GenBank/DDBJ whole genome shotgun (WGS) entry which is preliminary data.</text>
</comment>
<organism evidence="1 2">
    <name type="scientific">Pseudopithomyces chartarum</name>
    <dbReference type="NCBI Taxonomy" id="1892770"/>
    <lineage>
        <taxon>Eukaryota</taxon>
        <taxon>Fungi</taxon>
        <taxon>Dikarya</taxon>
        <taxon>Ascomycota</taxon>
        <taxon>Pezizomycotina</taxon>
        <taxon>Dothideomycetes</taxon>
        <taxon>Pleosporomycetidae</taxon>
        <taxon>Pleosporales</taxon>
        <taxon>Massarineae</taxon>
        <taxon>Didymosphaeriaceae</taxon>
        <taxon>Pseudopithomyces</taxon>
    </lineage>
</organism>
<name>A0AAN6M401_9PLEO</name>